<feature type="chain" id="PRO_5042568233" evidence="2">
    <location>
        <begin position="22"/>
        <end position="976"/>
    </location>
</feature>
<proteinExistence type="predicted"/>
<dbReference type="RefSeq" id="XP_003737718.1">
    <property type="nucleotide sequence ID" value="XM_003737670.2"/>
</dbReference>
<reference evidence="5" key="1">
    <citation type="submission" date="2025-08" db="UniProtKB">
        <authorList>
            <consortium name="RefSeq"/>
        </authorList>
    </citation>
    <scope>IDENTIFICATION</scope>
</reference>
<keyword evidence="1" id="KW-0812">Transmembrane</keyword>
<dbReference type="PROSITE" id="PS50948">
    <property type="entry name" value="PAN"/>
    <property type="match status" value="1"/>
</dbReference>
<evidence type="ECO:0000313" key="5">
    <source>
        <dbReference type="RefSeq" id="XP_003737718.1"/>
    </source>
</evidence>
<evidence type="ECO:0000256" key="1">
    <source>
        <dbReference type="SAM" id="Phobius"/>
    </source>
</evidence>
<evidence type="ECO:0000259" key="3">
    <source>
        <dbReference type="PROSITE" id="PS50948"/>
    </source>
</evidence>
<accession>A0AAJ6QMM1</accession>
<keyword evidence="1" id="KW-0472">Membrane</keyword>
<sequence>MVWFLTAALCLTVPAAVVVQGQTRDCELGPKKITSRPPAFSLGDLGKSIAIWSEVTVPAVKETYVVREVFDKESDRYFLEFYDDKKFWKVLVDRKLDLYYTYTDDKCNQLEKKALADFLKRNYLFKALGLFEVPDSGFLGPASLFDAFANGNGEVGGFNNCEDFDRLIPCEKYNVCKGGEITYWYSDKNYQSSGQAKSRPLRLRMAVGVTVDILSTRVFDKSQDLFIPTGLSCMNSKCPHPKMPFDTGRRSFVGEVVIKTDSSDYTLVSQLNGLVIPAPDSKPDDSELSGIYSFSMSTFRIDTNGIDIVPSDRYQVIHDIGHNVVYERFTKDDPDDVALQQTTCKILSGEDFHLELQIPPYGSIDLEPIFLRAPVDASGSTVTHLEQNRIGSTKTDVYEVTFSDLYTGNGYHLDSLVATYHMSTTVKSQIVAVELNAFNTSYANVFTATIYLSKYDNEITQLNEKLRVDDCPAFLDKSESRWLEIKFNDGSFQNLAQIEKSAFQIRDAFTEKLYRDFGVDPMRIPQVNVDFVDQSVVVNALLLERPMLYKAFNSPLMKDFSVPSRVLGVMSQPACMIACLGMRENECTAITYCGATCSISDLRNPSASAHVKDSRSCELYERAFDREIPVSSRILLDLKRAVTTTDTREKLSLKFQVDAVDGSSEKSQVEITALEMDDTKNYDSAFHYDENKVAVVETSFKIAAASSRFKHNEIASLGSLDLEVCAIACKNRQNCESFSYCMNSMECIISEYHDVPSGRLEEDNECIAYQRKYTDRFERFPGLTAGPAGAPTKATNADSCAQKCIGREDCKSFEFCQSTGDCFFLNTHIADASVVAKASNIMCDHYSKKYLFDYTIMPKKRGTGAKRTELANFSNITQATCAKMCSEWSDVDTVCLSFDFCSPAPDNTGLCTLRTVDGRGKPTDSPTCNFFYVTVPPTVGVVKHGAGSAIGLSVLMLFIGAGVAVGSLLLYGRFLG</sequence>
<dbReference type="KEGG" id="goe:100899732"/>
<dbReference type="Proteomes" id="UP000694867">
    <property type="component" value="Unplaced"/>
</dbReference>
<evidence type="ECO:0000313" key="4">
    <source>
        <dbReference type="Proteomes" id="UP000694867"/>
    </source>
</evidence>
<dbReference type="Gene3D" id="3.50.4.10">
    <property type="entry name" value="Hepatocyte Growth Factor"/>
    <property type="match status" value="2"/>
</dbReference>
<dbReference type="GeneID" id="100899732"/>
<feature type="transmembrane region" description="Helical" evidence="1">
    <location>
        <begin position="949"/>
        <end position="971"/>
    </location>
</feature>
<name>A0AAJ6QMM1_9ACAR</name>
<keyword evidence="4" id="KW-1185">Reference proteome</keyword>
<evidence type="ECO:0000256" key="2">
    <source>
        <dbReference type="SAM" id="SignalP"/>
    </source>
</evidence>
<feature type="domain" description="Apple" evidence="3">
    <location>
        <begin position="766"/>
        <end position="850"/>
    </location>
</feature>
<dbReference type="InterPro" id="IPR003609">
    <property type="entry name" value="Pan_app"/>
</dbReference>
<dbReference type="SMART" id="SM00473">
    <property type="entry name" value="PAN_AP"/>
    <property type="match status" value="3"/>
</dbReference>
<dbReference type="SUPFAM" id="SSF57414">
    <property type="entry name" value="Hairpin loop containing domain-like"/>
    <property type="match status" value="2"/>
</dbReference>
<keyword evidence="2" id="KW-0732">Signal</keyword>
<feature type="signal peptide" evidence="2">
    <location>
        <begin position="1"/>
        <end position="21"/>
    </location>
</feature>
<gene>
    <name evidence="5" type="primary">LOC100899732</name>
</gene>
<dbReference type="Pfam" id="PF00024">
    <property type="entry name" value="PAN_1"/>
    <property type="match status" value="2"/>
</dbReference>
<keyword evidence="1" id="KW-1133">Transmembrane helix</keyword>
<dbReference type="AlphaFoldDB" id="A0AAJ6QMM1"/>
<organism evidence="4 5">
    <name type="scientific">Galendromus occidentalis</name>
    <name type="common">western predatory mite</name>
    <dbReference type="NCBI Taxonomy" id="34638"/>
    <lineage>
        <taxon>Eukaryota</taxon>
        <taxon>Metazoa</taxon>
        <taxon>Ecdysozoa</taxon>
        <taxon>Arthropoda</taxon>
        <taxon>Chelicerata</taxon>
        <taxon>Arachnida</taxon>
        <taxon>Acari</taxon>
        <taxon>Parasitiformes</taxon>
        <taxon>Mesostigmata</taxon>
        <taxon>Gamasina</taxon>
        <taxon>Phytoseioidea</taxon>
        <taxon>Phytoseiidae</taxon>
        <taxon>Typhlodrominae</taxon>
        <taxon>Galendromus</taxon>
    </lineage>
</organism>
<protein>
    <submittedName>
        <fullName evidence="5">Uncharacterized protein LOC100899732</fullName>
    </submittedName>
</protein>